<evidence type="ECO:0000259" key="5">
    <source>
        <dbReference type="PROSITE" id="PS51186"/>
    </source>
</evidence>
<dbReference type="CDD" id="cd04301">
    <property type="entry name" value="NAT_SF"/>
    <property type="match status" value="1"/>
</dbReference>
<reference evidence="6 7" key="1">
    <citation type="submission" date="2018-06" db="EMBL/GenBank/DDBJ databases">
        <title>Freshwater and sediment microbial communities from various areas in North America, analyzing microbe dynamics in response to fracking.</title>
        <authorList>
            <person name="Lamendella R."/>
        </authorList>
    </citation>
    <scope>NUCLEOTIDE SEQUENCE [LARGE SCALE GENOMIC DNA]</scope>
    <source>
        <strain evidence="6 7">14_TX</strain>
    </source>
</reference>
<dbReference type="AlphaFoldDB" id="A0A366JEN5"/>
<keyword evidence="2" id="KW-0012">Acyltransferase</keyword>
<dbReference type="Pfam" id="PF13420">
    <property type="entry name" value="Acetyltransf_4"/>
    <property type="match status" value="1"/>
</dbReference>
<dbReference type="FunFam" id="3.40.630.30:FF:000026">
    <property type="entry name" value="Phosphinothricin acetyltransferase"/>
    <property type="match status" value="1"/>
</dbReference>
<dbReference type="EMBL" id="QNSF01000044">
    <property type="protein sequence ID" value="RBP85403.1"/>
    <property type="molecule type" value="Genomic_DNA"/>
</dbReference>
<protein>
    <submittedName>
        <fullName evidence="6">Phosphinothricin acetyltransferase</fullName>
    </submittedName>
</protein>
<feature type="domain" description="N-acetyltransferase" evidence="5">
    <location>
        <begin position="6"/>
        <end position="163"/>
    </location>
</feature>
<evidence type="ECO:0000256" key="1">
    <source>
        <dbReference type="ARBA" id="ARBA00022679"/>
    </source>
</evidence>
<dbReference type="InterPro" id="IPR000182">
    <property type="entry name" value="GNAT_dom"/>
</dbReference>
<dbReference type="SUPFAM" id="SSF55729">
    <property type="entry name" value="Acyl-CoA N-acyltransferases (Nat)"/>
    <property type="match status" value="1"/>
</dbReference>
<organism evidence="6 7">
    <name type="scientific">Cytobacillus firmus</name>
    <name type="common">Bacillus firmus</name>
    <dbReference type="NCBI Taxonomy" id="1399"/>
    <lineage>
        <taxon>Bacteria</taxon>
        <taxon>Bacillati</taxon>
        <taxon>Bacillota</taxon>
        <taxon>Bacilli</taxon>
        <taxon>Bacillales</taxon>
        <taxon>Bacillaceae</taxon>
        <taxon>Cytobacillus</taxon>
    </lineage>
</organism>
<dbReference type="PANTHER" id="PTHR43072:SF23">
    <property type="entry name" value="UPF0039 PROTEIN C11D3.02C"/>
    <property type="match status" value="1"/>
</dbReference>
<dbReference type="InterPro" id="IPR016181">
    <property type="entry name" value="Acyl_CoA_acyltransferase"/>
</dbReference>
<evidence type="ECO:0000256" key="4">
    <source>
        <dbReference type="ARBA" id="ARBA00051334"/>
    </source>
</evidence>
<dbReference type="GO" id="GO:0016747">
    <property type="term" value="F:acyltransferase activity, transferring groups other than amino-acyl groups"/>
    <property type="evidence" value="ECO:0007669"/>
    <property type="project" value="InterPro"/>
</dbReference>
<proteinExistence type="predicted"/>
<comment type="catalytic activity">
    <reaction evidence="3">
        <text>L-methionine sulfoximine + acetyl-CoA = N-acetyl-L-methionine sulfoximine + CoA + H(+)</text>
        <dbReference type="Rhea" id="RHEA:47660"/>
        <dbReference type="ChEBI" id="CHEBI:15378"/>
        <dbReference type="ChEBI" id="CHEBI:57287"/>
        <dbReference type="ChEBI" id="CHEBI:57288"/>
        <dbReference type="ChEBI" id="CHEBI:87826"/>
        <dbReference type="ChEBI" id="CHEBI:87827"/>
    </reaction>
</comment>
<dbReference type="Gene3D" id="3.40.630.30">
    <property type="match status" value="1"/>
</dbReference>
<comment type="catalytic activity">
    <reaction evidence="4">
        <text>L-methionine sulfone + acetyl-CoA = N-acetyl-L-methionine sulfone + CoA + H(+)</text>
        <dbReference type="Rhea" id="RHEA:47656"/>
        <dbReference type="ChEBI" id="CHEBI:15378"/>
        <dbReference type="ChEBI" id="CHEBI:57287"/>
        <dbReference type="ChEBI" id="CHEBI:57288"/>
        <dbReference type="ChEBI" id="CHEBI:87824"/>
        <dbReference type="ChEBI" id="CHEBI:87825"/>
    </reaction>
</comment>
<keyword evidence="7" id="KW-1185">Reference proteome</keyword>
<sequence length="176" mass="20633">MRKEEKMIREATQNDLMDILNIYNDAILNTTAVYAYKPQTLESRQFWYDQKKEEGYPILVYEQDNKVVGFATFGPFRAWPAYKYSIEHSVYVDKEYRKKGIGTSLLKDIFANAKEREYMTLIAGIDAANEKSISMHKNFGFVHSGTIKKAGFKFNRWLDLAFYQLELKEPKNPVEE</sequence>
<evidence type="ECO:0000313" key="7">
    <source>
        <dbReference type="Proteomes" id="UP000252731"/>
    </source>
</evidence>
<evidence type="ECO:0000313" key="6">
    <source>
        <dbReference type="EMBL" id="RBP85403.1"/>
    </source>
</evidence>
<name>A0A366JEN5_CYTFI</name>
<evidence type="ECO:0000256" key="3">
    <source>
        <dbReference type="ARBA" id="ARBA00050603"/>
    </source>
</evidence>
<comment type="caution">
    <text evidence="6">The sequence shown here is derived from an EMBL/GenBank/DDBJ whole genome shotgun (WGS) entry which is preliminary data.</text>
</comment>
<keyword evidence="1 6" id="KW-0808">Transferase</keyword>
<evidence type="ECO:0000256" key="2">
    <source>
        <dbReference type="ARBA" id="ARBA00023315"/>
    </source>
</evidence>
<dbReference type="PANTHER" id="PTHR43072">
    <property type="entry name" value="N-ACETYLTRANSFERASE"/>
    <property type="match status" value="1"/>
</dbReference>
<accession>A0A366JEN5</accession>
<dbReference type="Proteomes" id="UP000252731">
    <property type="component" value="Unassembled WGS sequence"/>
</dbReference>
<dbReference type="PROSITE" id="PS51186">
    <property type="entry name" value="GNAT"/>
    <property type="match status" value="1"/>
</dbReference>
<gene>
    <name evidence="6" type="ORF">DFO70_14410</name>
</gene>